<dbReference type="Pfam" id="PF00206">
    <property type="entry name" value="Lyase_1"/>
    <property type="match status" value="1"/>
</dbReference>
<keyword evidence="2" id="KW-0175">Coiled coil</keyword>
<name>A0A7M4D1I4_9BACT</name>
<evidence type="ECO:0000256" key="2">
    <source>
        <dbReference type="SAM" id="Coils"/>
    </source>
</evidence>
<dbReference type="PRINTS" id="PR00149">
    <property type="entry name" value="FUMRATELYASE"/>
</dbReference>
<organism evidence="5 8">
    <name type="scientific">Labilibaculum euxinus</name>
    <dbReference type="NCBI Taxonomy" id="2686357"/>
    <lineage>
        <taxon>Bacteria</taxon>
        <taxon>Pseudomonadati</taxon>
        <taxon>Bacteroidota</taxon>
        <taxon>Bacteroidia</taxon>
        <taxon>Marinilabiliales</taxon>
        <taxon>Marinifilaceae</taxon>
        <taxon>Labilibaculum</taxon>
    </lineage>
</organism>
<dbReference type="GO" id="GO:0008797">
    <property type="term" value="F:aspartate ammonia-lyase activity"/>
    <property type="evidence" value="ECO:0007669"/>
    <property type="project" value="TreeGrafter"/>
</dbReference>
<dbReference type="GO" id="GO:0006531">
    <property type="term" value="P:aspartate metabolic process"/>
    <property type="evidence" value="ECO:0007669"/>
    <property type="project" value="TreeGrafter"/>
</dbReference>
<dbReference type="Gene3D" id="1.20.200.10">
    <property type="entry name" value="Fumarase/aspartase (Central domain)"/>
    <property type="match status" value="1"/>
</dbReference>
<dbReference type="Gene3D" id="1.10.275.10">
    <property type="entry name" value="Fumarase/aspartase (N-terminal domain)"/>
    <property type="match status" value="1"/>
</dbReference>
<evidence type="ECO:0000313" key="8">
    <source>
        <dbReference type="Proteomes" id="UP000462449"/>
    </source>
</evidence>
<dbReference type="OrthoDB" id="9802809at2"/>
<feature type="domain" description="Fumarate lyase N-terminal" evidence="3">
    <location>
        <begin position="9"/>
        <end position="349"/>
    </location>
</feature>
<dbReference type="PRINTS" id="PR00145">
    <property type="entry name" value="ARGSUCLYASE"/>
</dbReference>
<evidence type="ECO:0000259" key="4">
    <source>
        <dbReference type="Pfam" id="PF10415"/>
    </source>
</evidence>
<dbReference type="InterPro" id="IPR022761">
    <property type="entry name" value="Fumarate_lyase_N"/>
</dbReference>
<dbReference type="SUPFAM" id="SSF48557">
    <property type="entry name" value="L-aspartase-like"/>
    <property type="match status" value="1"/>
</dbReference>
<dbReference type="InterPro" id="IPR051546">
    <property type="entry name" value="Aspartate_Ammonia-Lyase"/>
</dbReference>
<gene>
    <name evidence="6" type="ORF">DWB62_001625</name>
    <name evidence="5" type="ORF">GNY23_01625</name>
</gene>
<accession>A0A7M4D1I4</accession>
<feature type="domain" description="Fumarase C C-terminal" evidence="4">
    <location>
        <begin position="418"/>
        <end position="469"/>
    </location>
</feature>
<protein>
    <submittedName>
        <fullName evidence="5">Aspartate ammonia-lyase</fullName>
    </submittedName>
</protein>
<evidence type="ECO:0000313" key="6">
    <source>
        <dbReference type="EMBL" id="MVB05718.1"/>
    </source>
</evidence>
<evidence type="ECO:0000313" key="7">
    <source>
        <dbReference type="Proteomes" id="UP000285951"/>
    </source>
</evidence>
<feature type="coiled-coil region" evidence="2">
    <location>
        <begin position="167"/>
        <end position="194"/>
    </location>
</feature>
<dbReference type="InterPro" id="IPR000362">
    <property type="entry name" value="Fumarate_lyase_fam"/>
</dbReference>
<sequence>MRTESDFIGQREIPKDALWGIHSLRAKENFPDQTTFHKEWFMAIGIVKQACYQTYSSFLKAIQDKFPNEEFPFQLIESNLIEELEKVSIEINAGKHFEHFIIPAIQGGAGTSINMNVNEIISNRALQNIGKPAGSYHDIDPFEHANVFQSTNDVIPTSLKVACIRLLQELEESINTLRMEVEKTESKYRNVLRQAYTQMQAAVPSSYDKLFSTYNNALSRDWWRVSKCFERIKEVNLGGGAIGTGLSIPRFFIMEVVPNLQKLTGLPITRSENLSDATANQDSFVEVHATLKAHAVNLEKMVSDLRLLGSDLFVNREVYLPQKQVGSSIMPGKINPVIPEFVISVAHKVYANDLMISNLSGQGCLELNAYLPSIGHALLDSIKLLIAANNSLVRNLFRELEIKTNPLEESILKNPSVATALSPYIGYHQASKLAKEMKTNQISIREANIKLNLITAELLNKLIQPEELLKMGFRIGETLNR</sequence>
<reference evidence="6 7" key="1">
    <citation type="submission" date="2019-11" db="EMBL/GenBank/DDBJ databases">
        <title>Draft genome sequence of Labilibaculum sp. strain SYP isolated from Black Sea.</title>
        <authorList>
            <person name="Yadav S."/>
            <person name="Villanueva L."/>
        </authorList>
    </citation>
    <scope>NUCLEOTIDE SEQUENCE [LARGE SCALE GENOMIC DNA]</scope>
    <source>
        <strain evidence="6 7">44</strain>
    </source>
</reference>
<proteinExistence type="predicted"/>
<dbReference type="RefSeq" id="WP_156194453.1">
    <property type="nucleotide sequence ID" value="NZ_QTZN02000002.1"/>
</dbReference>
<dbReference type="PANTHER" id="PTHR42696">
    <property type="entry name" value="ASPARTATE AMMONIA-LYASE"/>
    <property type="match status" value="1"/>
</dbReference>
<evidence type="ECO:0000259" key="3">
    <source>
        <dbReference type="Pfam" id="PF00206"/>
    </source>
</evidence>
<reference evidence="5 8" key="2">
    <citation type="submission" date="2019-12" db="EMBL/GenBank/DDBJ databases">
        <title>Draft genome sequence of Labilibaculum sp. strain 44 isolated from deep waters of Black Sea.</title>
        <authorList>
            <person name="Yadav S."/>
            <person name="Villanueva L."/>
        </authorList>
    </citation>
    <scope>NUCLEOTIDE SEQUENCE [LARGE SCALE GENOMIC DNA]</scope>
    <source>
        <strain evidence="5 8">44</strain>
    </source>
</reference>
<dbReference type="EMBL" id="QTZN02000002">
    <property type="protein sequence ID" value="MVB05718.1"/>
    <property type="molecule type" value="Genomic_DNA"/>
</dbReference>
<dbReference type="EMBL" id="WOTW01000002">
    <property type="protein sequence ID" value="MUP36513.1"/>
    <property type="molecule type" value="Genomic_DNA"/>
</dbReference>
<comment type="caution">
    <text evidence="5">The sequence shown here is derived from an EMBL/GenBank/DDBJ whole genome shotgun (WGS) entry which is preliminary data.</text>
</comment>
<evidence type="ECO:0000256" key="1">
    <source>
        <dbReference type="ARBA" id="ARBA00023239"/>
    </source>
</evidence>
<evidence type="ECO:0000313" key="5">
    <source>
        <dbReference type="EMBL" id="MUP36513.1"/>
    </source>
</evidence>
<dbReference type="InterPro" id="IPR018951">
    <property type="entry name" value="Fumarase_C_C"/>
</dbReference>
<dbReference type="InterPro" id="IPR024083">
    <property type="entry name" value="Fumarase/histidase_N"/>
</dbReference>
<dbReference type="AlphaFoldDB" id="A0A7M4D1I4"/>
<dbReference type="Proteomes" id="UP000285951">
    <property type="component" value="Unassembled WGS sequence"/>
</dbReference>
<dbReference type="InterPro" id="IPR020557">
    <property type="entry name" value="Fumarate_lyase_CS"/>
</dbReference>
<dbReference type="PROSITE" id="PS00163">
    <property type="entry name" value="FUMARATE_LYASES"/>
    <property type="match status" value="1"/>
</dbReference>
<dbReference type="Gene3D" id="1.10.40.30">
    <property type="entry name" value="Fumarase/aspartase (C-terminal domain)"/>
    <property type="match status" value="1"/>
</dbReference>
<dbReference type="Proteomes" id="UP000462449">
    <property type="component" value="Unassembled WGS sequence"/>
</dbReference>
<dbReference type="GO" id="GO:0005829">
    <property type="term" value="C:cytosol"/>
    <property type="evidence" value="ECO:0007669"/>
    <property type="project" value="TreeGrafter"/>
</dbReference>
<dbReference type="InterPro" id="IPR008948">
    <property type="entry name" value="L-Aspartase-like"/>
</dbReference>
<keyword evidence="7" id="KW-1185">Reference proteome</keyword>
<dbReference type="Pfam" id="PF10415">
    <property type="entry name" value="FumaraseC_C"/>
    <property type="match status" value="1"/>
</dbReference>
<dbReference type="GO" id="GO:0006099">
    <property type="term" value="P:tricarboxylic acid cycle"/>
    <property type="evidence" value="ECO:0007669"/>
    <property type="project" value="InterPro"/>
</dbReference>
<keyword evidence="1 5" id="KW-0456">Lyase</keyword>
<dbReference type="PANTHER" id="PTHR42696:SF2">
    <property type="entry name" value="ASPARTATE AMMONIA-LYASE"/>
    <property type="match status" value="1"/>
</dbReference>